<evidence type="ECO:0000256" key="7">
    <source>
        <dbReference type="RuleBase" id="RU364029"/>
    </source>
</evidence>
<organismHost>
    <name type="scientific">Felis catus</name>
    <name type="common">Cat</name>
    <name type="synonym">Felis silvestris catus</name>
    <dbReference type="NCBI Taxonomy" id="9685"/>
</organismHost>
<dbReference type="GO" id="GO:0030430">
    <property type="term" value="C:host cell cytoplasm"/>
    <property type="evidence" value="ECO:0007669"/>
    <property type="project" value="UniProtKB-SubCell"/>
</dbReference>
<keyword evidence="3" id="KW-0479">Metal-binding</keyword>
<dbReference type="PROSITE" id="PS51988">
    <property type="entry name" value="HERPESVIRUS_UL32"/>
    <property type="match status" value="1"/>
</dbReference>
<organismHost>
    <name type="scientific">Bos taurus</name>
    <name type="common">Bovine</name>
    <dbReference type="NCBI Taxonomy" id="9913"/>
</organismHost>
<evidence type="ECO:0000256" key="1">
    <source>
        <dbReference type="ARBA" id="ARBA00005235"/>
    </source>
</evidence>
<protein>
    <recommendedName>
        <fullName evidence="7">Packaging protein UL32</fullName>
    </recommendedName>
</protein>
<reference evidence="9" key="2">
    <citation type="submission" date="2019-10" db="EMBL/GenBank/DDBJ databases">
        <title>Experimental infection of calves with contemporary bovine gammaherpesvirus type 4.</title>
        <authorList>
            <person name="Bauermann F."/>
            <person name="Kutish G."/>
            <person name="Diel D."/>
            <person name="Falkenberg S."/>
            <person name="Martins M."/>
            <person name="Flores E."/>
        </authorList>
    </citation>
    <scope>NUCLEOTIDE SEQUENCE</scope>
    <source>
        <strain evidence="9">SD16-49</strain>
    </source>
</reference>
<dbReference type="EMBL" id="KC999113">
    <property type="protein sequence ID" value="AIA82813.1"/>
    <property type="molecule type" value="Genomic_DNA"/>
</dbReference>
<keyword evidence="6 7" id="KW-1035">Host cytoplasm</keyword>
<keyword evidence="5" id="KW-0862">Zinc</keyword>
<evidence type="ECO:0000256" key="3">
    <source>
        <dbReference type="ARBA" id="ARBA00022723"/>
    </source>
</evidence>
<dbReference type="GO" id="GO:0008270">
    <property type="term" value="F:zinc ion binding"/>
    <property type="evidence" value="ECO:0007669"/>
    <property type="project" value="UniProtKB-KW"/>
</dbReference>
<evidence type="ECO:0000256" key="2">
    <source>
        <dbReference type="ARBA" id="ARBA00022562"/>
    </source>
</evidence>
<dbReference type="GO" id="GO:0019031">
    <property type="term" value="C:viral envelope"/>
    <property type="evidence" value="ECO:0007669"/>
    <property type="project" value="InterPro"/>
</dbReference>
<dbReference type="GO" id="GO:0042025">
    <property type="term" value="C:host cell nucleus"/>
    <property type="evidence" value="ECO:0007669"/>
    <property type="project" value="UniProtKB-SubCell"/>
</dbReference>
<evidence type="ECO:0000313" key="8">
    <source>
        <dbReference type="EMBL" id="AIA82813.1"/>
    </source>
</evidence>
<evidence type="ECO:0000256" key="4">
    <source>
        <dbReference type="ARBA" id="ARBA00022771"/>
    </source>
</evidence>
<comment type="subcellular location">
    <subcellularLocation>
        <location evidence="7">Host cytoplasm</location>
    </subcellularLocation>
    <subcellularLocation>
        <location evidence="7">Host nucleus</location>
    </subcellularLocation>
</comment>
<organismHost>
    <name type="scientific">Panthera leo</name>
    <name type="common">Lion</name>
    <dbReference type="NCBI Taxonomy" id="9689"/>
</organismHost>
<reference evidence="8" key="1">
    <citation type="submission" date="2013-05" db="EMBL/GenBank/DDBJ databases">
        <title>Seroprevalence against a Canadian isolate of bovine herpesvirus 4 (BHV4) is higher in various diseases affected bovine dairy herds compared to healthy herds.</title>
        <authorList>
            <person name="Music N."/>
            <person name="Laroche J."/>
            <person name="Tremblay D."/>
            <person name="Mandeville I."/>
            <person name="Bellehumeur C."/>
            <person name="Charette S.J."/>
            <person name="Gagnon C.A."/>
        </authorList>
    </citation>
    <scope>NUCLEOTIDE SEQUENCE</scope>
    <source>
        <strain evidence="8">FMV09-1180503</strain>
    </source>
</reference>
<name>A0A0F6N4X9_BHV4</name>
<evidence type="ECO:0000313" key="9">
    <source>
        <dbReference type="EMBL" id="QJC19170.1"/>
    </source>
</evidence>
<evidence type="ECO:0000256" key="6">
    <source>
        <dbReference type="ARBA" id="ARBA00023200"/>
    </source>
</evidence>
<comment type="function">
    <text evidence="7">Plays a role in efficient localization of neo-synthesized capsids to nuclear replication compartments, thereby controlling cleavage and packaging of virus genomic DNA.</text>
</comment>
<keyword evidence="2 7" id="KW-1048">Host nucleus</keyword>
<dbReference type="Pfam" id="PF01673">
    <property type="entry name" value="Herpes_env"/>
    <property type="match status" value="2"/>
</dbReference>
<comment type="similarity">
    <text evidence="1 7">Belongs to the herpesviridae UL32 protein family.</text>
</comment>
<proteinExistence type="inferred from homology"/>
<keyword evidence="4" id="KW-0863">Zinc-finger</keyword>
<sequence length="449" mass="51366">MYVPWNADIIIKHRKALKGLLENSFLPGTPESALNNPVLTHLFQSLSTCSHCNICQLLYGLVHKHNPDVSFYEDYSLLCFVSLYAPICWTSIFMLAGELAEILAIHFPTFDTTNLYTPNSILGIDIMLHFFIQRCFKPIKPNKINPDSNLVFLKIQFMKSALIKHLPENMCFKTSWMSIIQNKEDTSTCCNLSKNCAMTLHPEIQEVFCDPYAHTKSSLLQLFIHFWGKSILQPEGNWPEIDTPFLFTPQEDSDTNQGPCLLTPQFNLKQLNKTYSVCPLCECLAAHPHTKTVLQRLQQDILLYMDNNVKLVDRISFILKDPKSMPYISDQTLKQLIRTCSPQEVHKHLFCDPLCTINTITASTDVLFKIPLETDLKKFKALVATGTHLDYNTLFDCPLLETITLVFKEAQITKLGKTTLIEIIKELEAILKKHNLNLITPIETYTIYT</sequence>
<organism evidence="8">
    <name type="scientific">Bovine herpesvirus 4</name>
    <name type="common">BoHV-4</name>
    <name type="synonym">Movar virus</name>
    <dbReference type="NCBI Taxonomy" id="10385"/>
    <lineage>
        <taxon>Viruses</taxon>
        <taxon>Duplodnaviria</taxon>
        <taxon>Heunggongvirae</taxon>
        <taxon>Peploviricota</taxon>
        <taxon>Herviviricetes</taxon>
        <taxon>Herpesvirales</taxon>
        <taxon>Orthoherpesviridae</taxon>
        <taxon>Gammaherpesvirinae</taxon>
        <taxon>Rhadinovirus</taxon>
        <taxon>Rhadinovirus bovinegamma4</taxon>
    </lineage>
</organism>
<accession>A0A0F6N4X9</accession>
<dbReference type="InterPro" id="IPR002597">
    <property type="entry name" value="Herpes_env"/>
</dbReference>
<evidence type="ECO:0000256" key="5">
    <source>
        <dbReference type="ARBA" id="ARBA00022833"/>
    </source>
</evidence>
<dbReference type="EMBL" id="MN551084">
    <property type="protein sequence ID" value="QJC19170.1"/>
    <property type="molecule type" value="Genomic_DNA"/>
</dbReference>